<accession>A0ABR3QWA7</accession>
<sequence>MKLSFYAARIQNALHLGLPIFLAQKEDGISPWYWHTRFSFLVSQEAFTDPSSITQPSTSSYEFTVQRPAPRQPCFIMSSTIISDLSPTPLQQSHAHGMYLDMIPFPVFRDRAIMLLSTDPPAFDEKELKMDMENEGLMVWGVGHGSTDRAASLVRDKRNWECSRWFYKKWKLLVDGSGLEEQSQWWRMMRGEDDNDDE</sequence>
<evidence type="ECO:0000313" key="2">
    <source>
        <dbReference type="Proteomes" id="UP001521785"/>
    </source>
</evidence>
<dbReference type="PANTHER" id="PTHR38116">
    <property type="entry name" value="CHROMOSOME 7, WHOLE GENOME SHOTGUN SEQUENCE"/>
    <property type="match status" value="1"/>
</dbReference>
<name>A0ABR3QWA7_9PLEO</name>
<gene>
    <name evidence="1" type="ORF">SLS60_009051</name>
</gene>
<comment type="caution">
    <text evidence="1">The sequence shown here is derived from an EMBL/GenBank/DDBJ whole genome shotgun (WGS) entry which is preliminary data.</text>
</comment>
<evidence type="ECO:0000313" key="1">
    <source>
        <dbReference type="EMBL" id="KAL1596405.1"/>
    </source>
</evidence>
<dbReference type="EMBL" id="JAKJXO020000014">
    <property type="protein sequence ID" value="KAL1596405.1"/>
    <property type="molecule type" value="Genomic_DNA"/>
</dbReference>
<protein>
    <submittedName>
        <fullName evidence="1">Uncharacterized protein</fullName>
    </submittedName>
</protein>
<dbReference type="InterPro" id="IPR021833">
    <property type="entry name" value="DUF3425"/>
</dbReference>
<organism evidence="1 2">
    <name type="scientific">Paraconiothyrium brasiliense</name>
    <dbReference type="NCBI Taxonomy" id="300254"/>
    <lineage>
        <taxon>Eukaryota</taxon>
        <taxon>Fungi</taxon>
        <taxon>Dikarya</taxon>
        <taxon>Ascomycota</taxon>
        <taxon>Pezizomycotina</taxon>
        <taxon>Dothideomycetes</taxon>
        <taxon>Pleosporomycetidae</taxon>
        <taxon>Pleosporales</taxon>
        <taxon>Massarineae</taxon>
        <taxon>Didymosphaeriaceae</taxon>
        <taxon>Paraconiothyrium</taxon>
    </lineage>
</organism>
<dbReference type="PANTHER" id="PTHR38116:SF9">
    <property type="entry name" value="BZIP DOMAIN-CONTAINING PROTEIN"/>
    <property type="match status" value="1"/>
</dbReference>
<dbReference type="Proteomes" id="UP001521785">
    <property type="component" value="Unassembled WGS sequence"/>
</dbReference>
<proteinExistence type="predicted"/>
<dbReference type="Pfam" id="PF11905">
    <property type="entry name" value="DUF3425"/>
    <property type="match status" value="1"/>
</dbReference>
<keyword evidence="2" id="KW-1185">Reference proteome</keyword>
<reference evidence="1 2" key="1">
    <citation type="submission" date="2024-02" db="EMBL/GenBank/DDBJ databases">
        <title>De novo assembly and annotation of 12 fungi associated with fruit tree decline syndrome in Ontario, Canada.</title>
        <authorList>
            <person name="Sulman M."/>
            <person name="Ellouze W."/>
            <person name="Ilyukhin E."/>
        </authorList>
    </citation>
    <scope>NUCLEOTIDE SEQUENCE [LARGE SCALE GENOMIC DNA]</scope>
    <source>
        <strain evidence="1 2">M42-189</strain>
    </source>
</reference>